<gene>
    <name evidence="3" type="ORF">Mesil_3243</name>
</gene>
<name>D7BIQ3_ALLS1</name>
<keyword evidence="4" id="KW-1185">Reference proteome</keyword>
<dbReference type="SUPFAM" id="SSF53098">
    <property type="entry name" value="Ribonuclease H-like"/>
    <property type="match status" value="1"/>
</dbReference>
<evidence type="ECO:0000313" key="4">
    <source>
        <dbReference type="Proteomes" id="UP000001916"/>
    </source>
</evidence>
<accession>D7BIQ3</accession>
<dbReference type="HOGENOM" id="CLU_071602_3_0_0"/>
<feature type="region of interest" description="Disordered" evidence="1">
    <location>
        <begin position="244"/>
        <end position="286"/>
    </location>
</feature>
<evidence type="ECO:0000259" key="2">
    <source>
        <dbReference type="Pfam" id="PF01609"/>
    </source>
</evidence>
<feature type="compositionally biased region" description="Basic and acidic residues" evidence="1">
    <location>
        <begin position="268"/>
        <end position="277"/>
    </location>
</feature>
<feature type="domain" description="Transposase IS4-like" evidence="2">
    <location>
        <begin position="168"/>
        <end position="222"/>
    </location>
</feature>
<sequence>MNPPKCDDLVLIAAQRVFTCTEAARCQPEGDQAPAHDAFTRLLQRQPPDTAALWQGDDPLPGRAVPVHQEAKAFVNLRKGLLILDDTTLEGPYARRMDLVTYPWSGKHQGVVKGIALLTLLWTQMPVSPRSGVGQARIPLVYRRQSVPKGIVPCDFRVYDKPQDGKTKNDPFQQMLQKAKNRGFEPEYVLMDSGYAGLENLKRIRDLGWSFMARLKGNRLVNPDGKGNGPICAVEIPGEGGASEGLWLRQGVPDGLQRRGRGTLGDGRSGDERREAGRSWSGGDGA</sequence>
<dbReference type="KEGG" id="msv:Mesil_3243"/>
<geneLocation type="plasmid" evidence="3 4">
    <name>pMESIL01</name>
</geneLocation>
<proteinExistence type="predicted"/>
<dbReference type="GO" id="GO:0004803">
    <property type="term" value="F:transposase activity"/>
    <property type="evidence" value="ECO:0007669"/>
    <property type="project" value="InterPro"/>
</dbReference>
<dbReference type="Proteomes" id="UP000001916">
    <property type="component" value="Plasmid pMESIL01"/>
</dbReference>
<dbReference type="GO" id="GO:0003677">
    <property type="term" value="F:DNA binding"/>
    <property type="evidence" value="ECO:0007669"/>
    <property type="project" value="InterPro"/>
</dbReference>
<dbReference type="EMBL" id="CP002043">
    <property type="protein sequence ID" value="ADH65059.1"/>
    <property type="molecule type" value="Genomic_DNA"/>
</dbReference>
<evidence type="ECO:0000256" key="1">
    <source>
        <dbReference type="SAM" id="MobiDB-lite"/>
    </source>
</evidence>
<reference evidence="3 4" key="1">
    <citation type="journal article" date="2010" name="Stand. Genomic Sci.">
        <title>Complete genome sequence of Meiothermus silvanus type strain (VI-R2).</title>
        <authorList>
            <person name="Sikorski J."/>
            <person name="Tindall B.J."/>
            <person name="Lowry S."/>
            <person name="Lucas S."/>
            <person name="Nolan M."/>
            <person name="Copeland A."/>
            <person name="Glavina Del Rio T."/>
            <person name="Tice H."/>
            <person name="Cheng J.F."/>
            <person name="Han C."/>
            <person name="Pitluck S."/>
            <person name="Liolios K."/>
            <person name="Ivanova N."/>
            <person name="Mavromatis K."/>
            <person name="Mikhailova N."/>
            <person name="Pati A."/>
            <person name="Goodwin L."/>
            <person name="Chen A."/>
            <person name="Palaniappan K."/>
            <person name="Land M."/>
            <person name="Hauser L."/>
            <person name="Chang Y.J."/>
            <person name="Jeffries C.D."/>
            <person name="Rohde M."/>
            <person name="Goker M."/>
            <person name="Woyke T."/>
            <person name="Bristow J."/>
            <person name="Eisen J.A."/>
            <person name="Markowitz V."/>
            <person name="Hugenholtz P."/>
            <person name="Kyrpides N.C."/>
            <person name="Klenk H.P."/>
            <person name="Lapidus A."/>
        </authorList>
    </citation>
    <scope>NUCLEOTIDE SEQUENCE [LARGE SCALE GENOMIC DNA]</scope>
    <source>
        <strain evidence="4">ATCC 700542 / DSM 9946 / VI-R2</strain>
        <plasmid evidence="4">Plasmid pMESIL01</plasmid>
    </source>
</reference>
<organism evidence="3 4">
    <name type="scientific">Allomeiothermus silvanus (strain ATCC 700542 / DSM 9946 / NBRC 106475 / NCIMB 13440 / VI-R2)</name>
    <name type="common">Thermus silvanus</name>
    <dbReference type="NCBI Taxonomy" id="526227"/>
    <lineage>
        <taxon>Bacteria</taxon>
        <taxon>Thermotogati</taxon>
        <taxon>Deinococcota</taxon>
        <taxon>Deinococci</taxon>
        <taxon>Thermales</taxon>
        <taxon>Thermaceae</taxon>
        <taxon>Allomeiothermus</taxon>
    </lineage>
</organism>
<dbReference type="eggNOG" id="COG3385">
    <property type="taxonomic scope" value="Bacteria"/>
</dbReference>
<dbReference type="Pfam" id="PF01609">
    <property type="entry name" value="DDE_Tnp_1"/>
    <property type="match status" value="1"/>
</dbReference>
<evidence type="ECO:0000313" key="3">
    <source>
        <dbReference type="EMBL" id="ADH65059.1"/>
    </source>
</evidence>
<dbReference type="AlphaFoldDB" id="D7BIQ3"/>
<dbReference type="InterPro" id="IPR012337">
    <property type="entry name" value="RNaseH-like_sf"/>
</dbReference>
<keyword evidence="3" id="KW-0614">Plasmid</keyword>
<dbReference type="GO" id="GO:0006313">
    <property type="term" value="P:DNA transposition"/>
    <property type="evidence" value="ECO:0007669"/>
    <property type="project" value="InterPro"/>
</dbReference>
<protein>
    <recommendedName>
        <fullName evidence="2">Transposase IS4-like domain-containing protein</fullName>
    </recommendedName>
</protein>
<dbReference type="InterPro" id="IPR002559">
    <property type="entry name" value="Transposase_11"/>
</dbReference>